<reference evidence="2" key="1">
    <citation type="journal article" date="2014" name="Int. J. Syst. Evol. Microbiol.">
        <title>Complete genome sequence of Corynebacterium casei LMG S-19264T (=DSM 44701T), isolated from a smear-ripened cheese.</title>
        <authorList>
            <consortium name="US DOE Joint Genome Institute (JGI-PGF)"/>
            <person name="Walter F."/>
            <person name="Albersmeier A."/>
            <person name="Kalinowski J."/>
            <person name="Ruckert C."/>
        </authorList>
    </citation>
    <scope>NUCLEOTIDE SEQUENCE</scope>
    <source>
        <strain evidence="2">JCM 4403</strain>
    </source>
</reference>
<evidence type="ECO:0000313" key="2">
    <source>
        <dbReference type="EMBL" id="GGR03494.1"/>
    </source>
</evidence>
<dbReference type="AlphaFoldDB" id="A0A918C3X1"/>
<evidence type="ECO:0000313" key="3">
    <source>
        <dbReference type="Proteomes" id="UP000656732"/>
    </source>
</evidence>
<keyword evidence="3" id="KW-1185">Reference proteome</keyword>
<dbReference type="Proteomes" id="UP000656732">
    <property type="component" value="Unassembled WGS sequence"/>
</dbReference>
<dbReference type="EMBL" id="BMTU01000016">
    <property type="protein sequence ID" value="GGR03494.1"/>
    <property type="molecule type" value="Genomic_DNA"/>
</dbReference>
<name>A0A918C3X1_9ACTN</name>
<dbReference type="InterPro" id="IPR029044">
    <property type="entry name" value="Nucleotide-diphossugar_trans"/>
</dbReference>
<comment type="caution">
    <text evidence="2">The sequence shown here is derived from an EMBL/GenBank/DDBJ whole genome shotgun (WGS) entry which is preliminary data.</text>
</comment>
<organism evidence="2 3">
    <name type="scientific">Streptomyces pilosus</name>
    <dbReference type="NCBI Taxonomy" id="28893"/>
    <lineage>
        <taxon>Bacteria</taxon>
        <taxon>Bacillati</taxon>
        <taxon>Actinomycetota</taxon>
        <taxon>Actinomycetes</taxon>
        <taxon>Kitasatosporales</taxon>
        <taxon>Streptomycetaceae</taxon>
        <taxon>Streptomyces</taxon>
    </lineage>
</organism>
<feature type="compositionally biased region" description="Low complexity" evidence="1">
    <location>
        <begin position="334"/>
        <end position="347"/>
    </location>
</feature>
<proteinExistence type="predicted"/>
<dbReference type="CDD" id="cd00761">
    <property type="entry name" value="Glyco_tranf_GTA_type"/>
    <property type="match status" value="1"/>
</dbReference>
<dbReference type="RefSeq" id="WP_189561130.1">
    <property type="nucleotide sequence ID" value="NZ_BMTU01000016.1"/>
</dbReference>
<feature type="region of interest" description="Disordered" evidence="1">
    <location>
        <begin position="327"/>
        <end position="351"/>
    </location>
</feature>
<reference evidence="2" key="2">
    <citation type="submission" date="2020-09" db="EMBL/GenBank/DDBJ databases">
        <authorList>
            <person name="Sun Q."/>
            <person name="Ohkuma M."/>
        </authorList>
    </citation>
    <scope>NUCLEOTIDE SEQUENCE</scope>
    <source>
        <strain evidence="2">JCM 4403</strain>
    </source>
</reference>
<evidence type="ECO:0000256" key="1">
    <source>
        <dbReference type="SAM" id="MobiDB-lite"/>
    </source>
</evidence>
<dbReference type="Gene3D" id="3.90.550.10">
    <property type="entry name" value="Spore Coat Polysaccharide Biosynthesis Protein SpsA, Chain A"/>
    <property type="match status" value="1"/>
</dbReference>
<protein>
    <submittedName>
        <fullName evidence="2">Uncharacterized protein</fullName>
    </submittedName>
</protein>
<accession>A0A918C3X1</accession>
<sequence length="518" mass="56816">MSDHDRTRPERTLARLLLGHLPGRRDRSLQDLATALLRDREGHSPVLDAVNTTLAVRRDLTYWLRLEPRRHWSRLTHRPVPHAGPDRPLSLLCPSRGRVGNLGSFLRSVHRTAVKPGRVEVMVYVDEDDPALPAYRRMFARTAKIWPGLGACRLLVGPPEGVPQAWNALAARARGDLLMMANDDQLYVDHGWDTTLDNRVTQLAALHGDDVLCLYFDDGQYTDGGRDFPIVTRSWYDTLGYFTPTVFQQWEVERWVFDIALRLERCHPVPGVFVEHRHYQDYKAPFDETYQRHRVTREKSLADHALFLATESQRAAEAERLRRVMAPAPGQGSAPTAGPAVPGTADPIPARTAAPATVLPDPWFAGRLAASRARMAAEATAWRDRVAPGTAPHALPLWTDGRPATGSEANFPATLDVLAAIPEIGAARDGTAVLEWWPAGSDAATSGGAPQRSTTLLALSGTPGVRLRLDGCAHPLPADGCLTYEAASNRETRNDGPDGALLLALGTARADADHRSEG</sequence>
<gene>
    <name evidence="2" type="ORF">GCM10010280_59400</name>
</gene>
<dbReference type="SUPFAM" id="SSF53448">
    <property type="entry name" value="Nucleotide-diphospho-sugar transferases"/>
    <property type="match status" value="1"/>
</dbReference>